<name>A0A1C8ZYC1_9ABAC</name>
<proteinExistence type="predicted"/>
<organism evidence="1">
    <name type="scientific">Chrysodeixis includens nucleopolyhedrovirus</name>
    <dbReference type="NCBI Taxonomy" id="1207438"/>
    <lineage>
        <taxon>Viruses</taxon>
        <taxon>Viruses incertae sedis</taxon>
        <taxon>Naldaviricetes</taxon>
        <taxon>Lefavirales</taxon>
        <taxon>Baculoviridae</taxon>
        <taxon>Alphabaculovirus</taxon>
        <taxon>Alphabaculovirus chrincludentis</taxon>
        <taxon>Alphabaculovirus alterchrincludentis</taxon>
    </lineage>
</organism>
<reference evidence="1" key="1">
    <citation type="journal article" date="2016" name="Genome Announc.">
        <title>Complete genomes of six Chrysodeixis includens nucleopolyhedrovirus isolates.</title>
        <authorList>
            <person name="Craveiro S.R."/>
            <person name="Santos L.A.V.M."/>
            <person name="Togawa R.C."/>
            <person name="Inglis P.W."/>
            <person name="Grynberg P."/>
            <person name="Ribeiro Z.M.A."/>
            <person name="Ribeiro B.M."/>
            <person name="Castro M.E.B."/>
        </authorList>
    </citation>
    <scope>NUCLEOTIDE SEQUENCE</scope>
    <source>
        <strain evidence="1">ID</strain>
    </source>
</reference>
<evidence type="ECO:0000313" key="1">
    <source>
        <dbReference type="EMBL" id="AOL56967.1"/>
    </source>
</evidence>
<dbReference type="EMBL" id="KU669292">
    <property type="protein sequence ID" value="AOL56967.1"/>
    <property type="molecule type" value="Genomic_DNA"/>
</dbReference>
<protein>
    <submittedName>
        <fullName evidence="1">Uncharacterized protein</fullName>
    </submittedName>
</protein>
<sequence>MFVSTEEVSRGGLANIINMFAYKFIDSDYENNVCTICESGFEQYEPNVWTFRVVEKNKLNSIIYCNICAEEIDDDDEDCFKIALPASIEDQNRFEELLDRLIECGGVWLILNLVEYDNCVNGNSIDMETEVFLKVLRFTSRDLEHTAEMIKPGPINIIDKFCVSHSLRENYINANILVDKLLNCTVDMLPKKLNNCSREKFSHALSTFKPNLLEDVLFSNTLVIPPENLYTVMPTELNTLKNQIYEVHQLNDDDEDDNDDQEKDFSSRKVSEYLIDFLNDFVTNYNINPPNQHAIMPYCNSAAEAMYDLDLYVYAPYDL</sequence>
<accession>A0A1C8ZYC1</accession>